<evidence type="ECO:0000313" key="4">
    <source>
        <dbReference type="Proteomes" id="UP001363151"/>
    </source>
</evidence>
<dbReference type="InterPro" id="IPR001715">
    <property type="entry name" value="CH_dom"/>
</dbReference>
<dbReference type="PRINTS" id="PR00888">
    <property type="entry name" value="SM22CALPONIN"/>
</dbReference>
<dbReference type="PANTHER" id="PTHR47385:SF14">
    <property type="entry name" value="TRANSGELIN"/>
    <property type="match status" value="1"/>
</dbReference>
<dbReference type="PANTHER" id="PTHR47385">
    <property type="entry name" value="CALPONIN"/>
    <property type="match status" value="1"/>
</dbReference>
<keyword evidence="4" id="KW-1185">Reference proteome</keyword>
<evidence type="ECO:0000256" key="1">
    <source>
        <dbReference type="SAM" id="MobiDB-lite"/>
    </source>
</evidence>
<reference evidence="3 4" key="1">
    <citation type="submission" date="2024-03" db="EMBL/GenBank/DDBJ databases">
        <title>Aureococcus anophagefferens CCMP1851 and Kratosvirus quantuckense: Draft genome of a second virus-susceptible host strain in the model system.</title>
        <authorList>
            <person name="Chase E."/>
            <person name="Truchon A.R."/>
            <person name="Schepens W."/>
            <person name="Wilhelm S.W."/>
        </authorList>
    </citation>
    <scope>NUCLEOTIDE SEQUENCE [LARGE SCALE GENOMIC DNA]</scope>
    <source>
        <strain evidence="3 4">CCMP1851</strain>
    </source>
</reference>
<protein>
    <submittedName>
        <fullName evidence="3">Actin binding protein</fullName>
    </submittedName>
</protein>
<dbReference type="InterPro" id="IPR050606">
    <property type="entry name" value="Calponin-like"/>
</dbReference>
<gene>
    <name evidence="3" type="primary">SCP1</name>
    <name evidence="3" type="ORF">SO694_00084016</name>
</gene>
<feature type="domain" description="Calponin-homology (CH)" evidence="2">
    <location>
        <begin position="12"/>
        <end position="118"/>
    </location>
</feature>
<comment type="caution">
    <text evidence="3">The sequence shown here is derived from an EMBL/GenBank/DDBJ whole genome shotgun (WGS) entry which is preliminary data.</text>
</comment>
<dbReference type="InterPro" id="IPR036872">
    <property type="entry name" value="CH_dom_sf"/>
</dbReference>
<dbReference type="EMBL" id="JBBJCI010000124">
    <property type="protein sequence ID" value="KAK7247877.1"/>
    <property type="molecule type" value="Genomic_DNA"/>
</dbReference>
<name>A0ABR1G4B6_AURAN</name>
<accession>A0ABR1G4B6</accession>
<organism evidence="3 4">
    <name type="scientific">Aureococcus anophagefferens</name>
    <name type="common">Harmful bloom alga</name>
    <dbReference type="NCBI Taxonomy" id="44056"/>
    <lineage>
        <taxon>Eukaryota</taxon>
        <taxon>Sar</taxon>
        <taxon>Stramenopiles</taxon>
        <taxon>Ochrophyta</taxon>
        <taxon>Pelagophyceae</taxon>
        <taxon>Pelagomonadales</taxon>
        <taxon>Pelagomonadaceae</taxon>
        <taxon>Aureococcus</taxon>
    </lineage>
</organism>
<dbReference type="InterPro" id="IPR003096">
    <property type="entry name" value="SM22_calponin"/>
</dbReference>
<dbReference type="SUPFAM" id="SSF47576">
    <property type="entry name" value="Calponin-homology domain, CH-domain"/>
    <property type="match status" value="1"/>
</dbReference>
<dbReference type="SMART" id="SM00033">
    <property type="entry name" value="CH"/>
    <property type="match status" value="1"/>
</dbReference>
<evidence type="ECO:0000313" key="3">
    <source>
        <dbReference type="EMBL" id="KAK7247877.1"/>
    </source>
</evidence>
<sequence>MPRSSRSAQLDAEAVREACDWINALVDDAALEPDSFAAGLKSGASLCKLINAIKPATIKKISTSALKFNEMDNITAFLRAAKALGVPERDLFDTIDLHEEKDLVAVVQTVHALGRTVQTAMPDSALPVLGPRLATANRRSFTEAQLRAGLNEMTFQTKGADIERLAVDESASITFGNAKSGAGDATVASKQTAGATIERLAVDESMSITFGNAKSGAGDATVASKQTAGATIERLAVDESASITFGSDRGERRPPPAPPRPGSMGASAGS</sequence>
<feature type="region of interest" description="Disordered" evidence="1">
    <location>
        <begin position="239"/>
        <end position="270"/>
    </location>
</feature>
<evidence type="ECO:0000259" key="2">
    <source>
        <dbReference type="PROSITE" id="PS50021"/>
    </source>
</evidence>
<dbReference type="Proteomes" id="UP001363151">
    <property type="component" value="Unassembled WGS sequence"/>
</dbReference>
<dbReference type="Pfam" id="PF00307">
    <property type="entry name" value="CH"/>
    <property type="match status" value="1"/>
</dbReference>
<dbReference type="Gene3D" id="1.10.418.10">
    <property type="entry name" value="Calponin-like domain"/>
    <property type="match status" value="1"/>
</dbReference>
<dbReference type="PROSITE" id="PS50021">
    <property type="entry name" value="CH"/>
    <property type="match status" value="1"/>
</dbReference>
<proteinExistence type="predicted"/>